<dbReference type="EMBL" id="BHVY01000011">
    <property type="protein sequence ID" value="GIJ92726.1"/>
    <property type="molecule type" value="Genomic_DNA"/>
</dbReference>
<organism evidence="9 10">
    <name type="scientific">Aspergillus pseudoviridinutans</name>
    <dbReference type="NCBI Taxonomy" id="1517512"/>
    <lineage>
        <taxon>Eukaryota</taxon>
        <taxon>Fungi</taxon>
        <taxon>Dikarya</taxon>
        <taxon>Ascomycota</taxon>
        <taxon>Pezizomycotina</taxon>
        <taxon>Eurotiomycetes</taxon>
        <taxon>Eurotiomycetidae</taxon>
        <taxon>Eurotiales</taxon>
        <taxon>Aspergillaceae</taxon>
        <taxon>Aspergillus</taxon>
        <taxon>Aspergillus subgen. Fumigati</taxon>
    </lineage>
</organism>
<evidence type="ECO:0000313" key="10">
    <source>
        <dbReference type="Proteomes" id="UP001043456"/>
    </source>
</evidence>
<dbReference type="SUPFAM" id="SSF57701">
    <property type="entry name" value="Zn2/Cys6 DNA-binding domain"/>
    <property type="match status" value="1"/>
</dbReference>
<dbReference type="InterPro" id="IPR036864">
    <property type="entry name" value="Zn2-C6_fun-type_DNA-bd_sf"/>
</dbReference>
<keyword evidence="5" id="KW-0804">Transcription</keyword>
<keyword evidence="6" id="KW-0539">Nucleus</keyword>
<dbReference type="Gene3D" id="4.10.240.10">
    <property type="entry name" value="Zn(2)-C6 fungal-type DNA-binding domain"/>
    <property type="match status" value="1"/>
</dbReference>
<keyword evidence="2" id="KW-0479">Metal-binding</keyword>
<proteinExistence type="predicted"/>
<evidence type="ECO:0000256" key="7">
    <source>
        <dbReference type="SAM" id="MobiDB-lite"/>
    </source>
</evidence>
<feature type="compositionally biased region" description="Polar residues" evidence="7">
    <location>
        <begin position="16"/>
        <end position="34"/>
    </location>
</feature>
<evidence type="ECO:0000256" key="1">
    <source>
        <dbReference type="ARBA" id="ARBA00004123"/>
    </source>
</evidence>
<dbReference type="GeneID" id="67000616"/>
<sequence length="365" mass="39977">MDEQGRVPSFEALTRDQGTVTKSNTLHQGRTQGETGADDGQGLETSPSHRLEALGANTSAQESAKASDGHTMDQPLRRKRRRAGTACARCHRRKIKCSELPCRQCLSSQETCTPRPNAGSQKRKAIARPSLISGGENDLYRATEGTVLSGTSVEYTLPTSPPADITFAEERSGVIDYNNILPGLHGEEARGQMGNASTFISPCMSVDKLSGWPFQDAWDPMRLDTVSDFTGTLAEPDWGWDWPRAQHPAQNDNGSALQQPSPAPEQEVCSFQSDPEGSQSLDDTCAMFFCGEQPSVFEFLAMRGQYTAEGQHLPPPPTRLYPMSGFEWQDPTLEQPFESTDVPLPTKLSPTEYEHGASNTCIDYD</sequence>
<name>A0A9P3EY71_9EURO</name>
<dbReference type="GO" id="GO:0005634">
    <property type="term" value="C:nucleus"/>
    <property type="evidence" value="ECO:0007669"/>
    <property type="project" value="UniProtKB-SubCell"/>
</dbReference>
<evidence type="ECO:0000313" key="9">
    <source>
        <dbReference type="EMBL" id="GIJ92726.1"/>
    </source>
</evidence>
<dbReference type="Proteomes" id="UP001043456">
    <property type="component" value="Unassembled WGS sequence"/>
</dbReference>
<dbReference type="PANTHER" id="PTHR46910">
    <property type="entry name" value="TRANSCRIPTION FACTOR PDR1"/>
    <property type="match status" value="1"/>
</dbReference>
<protein>
    <recommendedName>
        <fullName evidence="8">Zn(2)-C6 fungal-type domain-containing protein</fullName>
    </recommendedName>
</protein>
<feature type="region of interest" description="Disordered" evidence="7">
    <location>
        <begin position="1"/>
        <end position="83"/>
    </location>
</feature>
<evidence type="ECO:0000256" key="6">
    <source>
        <dbReference type="ARBA" id="ARBA00023242"/>
    </source>
</evidence>
<accession>A0A9P3EY71</accession>
<comment type="subcellular location">
    <subcellularLocation>
        <location evidence="1">Nucleus</location>
    </subcellularLocation>
</comment>
<dbReference type="SMART" id="SM00066">
    <property type="entry name" value="GAL4"/>
    <property type="match status" value="1"/>
</dbReference>
<evidence type="ECO:0000256" key="5">
    <source>
        <dbReference type="ARBA" id="ARBA00023163"/>
    </source>
</evidence>
<dbReference type="AlphaFoldDB" id="A0A9P3EY71"/>
<feature type="compositionally biased region" description="Polar residues" evidence="7">
    <location>
        <begin position="109"/>
        <end position="120"/>
    </location>
</feature>
<dbReference type="GO" id="GO:0003677">
    <property type="term" value="F:DNA binding"/>
    <property type="evidence" value="ECO:0007669"/>
    <property type="project" value="UniProtKB-KW"/>
</dbReference>
<gene>
    <name evidence="9" type="ORF">Asppvi_002004</name>
</gene>
<keyword evidence="10" id="KW-1185">Reference proteome</keyword>
<dbReference type="OrthoDB" id="10370052at2759"/>
<keyword evidence="3" id="KW-0805">Transcription regulation</keyword>
<dbReference type="InterPro" id="IPR050987">
    <property type="entry name" value="AtrR-like"/>
</dbReference>
<evidence type="ECO:0000259" key="8">
    <source>
        <dbReference type="SMART" id="SM00066"/>
    </source>
</evidence>
<dbReference type="RefSeq" id="XP_043163472.1">
    <property type="nucleotide sequence ID" value="XM_043307537.1"/>
</dbReference>
<dbReference type="CDD" id="cd00067">
    <property type="entry name" value="GAL4"/>
    <property type="match status" value="1"/>
</dbReference>
<keyword evidence="4" id="KW-0238">DNA-binding</keyword>
<feature type="region of interest" description="Disordered" evidence="7">
    <location>
        <begin position="109"/>
        <end position="129"/>
    </location>
</feature>
<evidence type="ECO:0000256" key="3">
    <source>
        <dbReference type="ARBA" id="ARBA00023015"/>
    </source>
</evidence>
<dbReference type="GO" id="GO:0008270">
    <property type="term" value="F:zinc ion binding"/>
    <property type="evidence" value="ECO:0007669"/>
    <property type="project" value="InterPro"/>
</dbReference>
<dbReference type="InterPro" id="IPR001138">
    <property type="entry name" value="Zn2Cys6_DnaBD"/>
</dbReference>
<evidence type="ECO:0000256" key="4">
    <source>
        <dbReference type="ARBA" id="ARBA00023125"/>
    </source>
</evidence>
<dbReference type="Pfam" id="PF00172">
    <property type="entry name" value="Zn_clus"/>
    <property type="match status" value="1"/>
</dbReference>
<feature type="domain" description="Zn(2)-C6 fungal-type" evidence="8">
    <location>
        <begin position="81"/>
        <end position="123"/>
    </location>
</feature>
<reference evidence="9 10" key="1">
    <citation type="submission" date="2018-10" db="EMBL/GenBank/DDBJ databases">
        <title>Pan-genome distribution and transcriptional activeness of fungal secondary metabolism genes in Aspergillus section Fumigati.</title>
        <authorList>
            <person name="Takahashi H."/>
            <person name="Umemura M."/>
            <person name="Ninomiya A."/>
            <person name="Kusuya Y."/>
            <person name="Urayama S."/>
            <person name="Shimizu M."/>
            <person name="Watanabe A."/>
            <person name="Kamei K."/>
            <person name="Yaguchi T."/>
            <person name="Hagiwara D."/>
        </authorList>
    </citation>
    <scope>NUCLEOTIDE SEQUENCE [LARGE SCALE GENOMIC DNA]</scope>
    <source>
        <strain evidence="9 10">IFM 55266</strain>
    </source>
</reference>
<feature type="compositionally biased region" description="Polar residues" evidence="7">
    <location>
        <begin position="248"/>
        <end position="260"/>
    </location>
</feature>
<comment type="caution">
    <text evidence="9">The sequence shown here is derived from an EMBL/GenBank/DDBJ whole genome shotgun (WGS) entry which is preliminary data.</text>
</comment>
<dbReference type="GO" id="GO:0000981">
    <property type="term" value="F:DNA-binding transcription factor activity, RNA polymerase II-specific"/>
    <property type="evidence" value="ECO:0007669"/>
    <property type="project" value="InterPro"/>
</dbReference>
<evidence type="ECO:0000256" key="2">
    <source>
        <dbReference type="ARBA" id="ARBA00022723"/>
    </source>
</evidence>
<dbReference type="PANTHER" id="PTHR46910:SF3">
    <property type="entry name" value="HALOTOLERANCE PROTEIN 9-RELATED"/>
    <property type="match status" value="1"/>
</dbReference>
<feature type="region of interest" description="Disordered" evidence="7">
    <location>
        <begin position="241"/>
        <end position="276"/>
    </location>
</feature>